<reference evidence="2" key="1">
    <citation type="submission" date="2022-12" db="EMBL/GenBank/DDBJ databases">
        <title>Chromosome-level genome assembly of the bean flower thrips Megalurothrips usitatus.</title>
        <authorList>
            <person name="Ma L."/>
            <person name="Liu Q."/>
            <person name="Li H."/>
            <person name="Cai W."/>
        </authorList>
    </citation>
    <scope>NUCLEOTIDE SEQUENCE</scope>
    <source>
        <strain evidence="2">Cailab_2022a</strain>
    </source>
</reference>
<name>A0AAV7XM49_9NEOP</name>
<gene>
    <name evidence="2" type="ORF">ONE63_009147</name>
</gene>
<feature type="compositionally biased region" description="Polar residues" evidence="1">
    <location>
        <begin position="25"/>
        <end position="35"/>
    </location>
</feature>
<dbReference type="AlphaFoldDB" id="A0AAV7XM49"/>
<organism evidence="2 3">
    <name type="scientific">Megalurothrips usitatus</name>
    <name type="common">bean blossom thrips</name>
    <dbReference type="NCBI Taxonomy" id="439358"/>
    <lineage>
        <taxon>Eukaryota</taxon>
        <taxon>Metazoa</taxon>
        <taxon>Ecdysozoa</taxon>
        <taxon>Arthropoda</taxon>
        <taxon>Hexapoda</taxon>
        <taxon>Insecta</taxon>
        <taxon>Pterygota</taxon>
        <taxon>Neoptera</taxon>
        <taxon>Paraneoptera</taxon>
        <taxon>Thysanoptera</taxon>
        <taxon>Terebrantia</taxon>
        <taxon>Thripoidea</taxon>
        <taxon>Thripidae</taxon>
        <taxon>Megalurothrips</taxon>
    </lineage>
</organism>
<keyword evidence="3" id="KW-1185">Reference proteome</keyword>
<comment type="caution">
    <text evidence="2">The sequence shown here is derived from an EMBL/GenBank/DDBJ whole genome shotgun (WGS) entry which is preliminary data.</text>
</comment>
<feature type="compositionally biased region" description="Low complexity" evidence="1">
    <location>
        <begin position="66"/>
        <end position="81"/>
    </location>
</feature>
<feature type="region of interest" description="Disordered" evidence="1">
    <location>
        <begin position="1"/>
        <end position="81"/>
    </location>
</feature>
<evidence type="ECO:0000256" key="1">
    <source>
        <dbReference type="SAM" id="MobiDB-lite"/>
    </source>
</evidence>
<evidence type="ECO:0000313" key="3">
    <source>
        <dbReference type="Proteomes" id="UP001075354"/>
    </source>
</evidence>
<accession>A0AAV7XM49</accession>
<dbReference type="Proteomes" id="UP001075354">
    <property type="component" value="Chromosome 7"/>
</dbReference>
<sequence>MEDQNKAADGAQEAPELPAQDDVKATTQVTVTSPTLPHITTAEAPEDGADSKAEADGDGDPRQRKSSTSSTSSLGGAWGGTSWWEERSRSVTPSGVHCLDVPPTGGWAARRWSGGESPSPRGALSPLLELRRPHCTLNCSTCNTILEEKYKNVRSRRASFVKEAGKWGRDEATRGLAAGRRGPRRGLRHWTAPVRCHVGPDTGGDAGRHGRPAPLCRCHGRTRVSHVARTHIHVRQRPSRSCVRDLPAARRPARHGPLPSHLTHTHTHTHTPV</sequence>
<dbReference type="EMBL" id="JAPTSV010000007">
    <property type="protein sequence ID" value="KAJ1525962.1"/>
    <property type="molecule type" value="Genomic_DNA"/>
</dbReference>
<proteinExistence type="predicted"/>
<feature type="compositionally biased region" description="Basic residues" evidence="1">
    <location>
        <begin position="263"/>
        <end position="273"/>
    </location>
</feature>
<evidence type="ECO:0000313" key="2">
    <source>
        <dbReference type="EMBL" id="KAJ1525962.1"/>
    </source>
</evidence>
<feature type="region of interest" description="Disordered" evidence="1">
    <location>
        <begin position="235"/>
        <end position="273"/>
    </location>
</feature>
<feature type="compositionally biased region" description="Basic and acidic residues" evidence="1">
    <location>
        <begin position="49"/>
        <end position="63"/>
    </location>
</feature>
<protein>
    <submittedName>
        <fullName evidence="2">Uncharacterized protein</fullName>
    </submittedName>
</protein>